<evidence type="ECO:0000313" key="2">
    <source>
        <dbReference type="EMBL" id="KAK8857755.1"/>
    </source>
</evidence>
<feature type="compositionally biased region" description="Polar residues" evidence="1">
    <location>
        <begin position="153"/>
        <end position="163"/>
    </location>
</feature>
<feature type="compositionally biased region" description="Polar residues" evidence="1">
    <location>
        <begin position="171"/>
        <end position="182"/>
    </location>
</feature>
<accession>A0ABR2I769</accession>
<evidence type="ECO:0000256" key="1">
    <source>
        <dbReference type="SAM" id="MobiDB-lite"/>
    </source>
</evidence>
<sequence length="360" mass="41344">MSENNISDIQNLLCNFQKAMKAKASTVRGQWNSITCLEKISQVQLCRRLNDFGITATNNDVAQLFYYLGIRKNGLGFTDFISLMETDPSSLGPKTRRFSKIEQSKDILEHQTLRSYEDDLNKYCRRTANYTPSIQTRASQKNTKKITRPYTAPKSSNNGYQTKTPRKQKNSNRPNIYSNQLDQDYNEDDQYVSREDQPISSNQLEDAVTFTYEPCKSILERSLPRDKSSRQSREATLKTFSNTAIQRQYYDGTDTIHSFNNNDSGMSIRELVTLISDVAYTACKNSKECFLRWRDPHHDLLDAGDLRRGLKKDNKQEISQADAQRVIDKYGGPMTLSTFSVMLHDGSHFNPNKSFGYDDI</sequence>
<dbReference type="Proteomes" id="UP001470230">
    <property type="component" value="Unassembled WGS sequence"/>
</dbReference>
<name>A0ABR2I769_9EUKA</name>
<dbReference type="EMBL" id="JAPFFF010000020">
    <property type="protein sequence ID" value="KAK8857755.1"/>
    <property type="molecule type" value="Genomic_DNA"/>
</dbReference>
<evidence type="ECO:0000313" key="3">
    <source>
        <dbReference type="Proteomes" id="UP001470230"/>
    </source>
</evidence>
<reference evidence="2 3" key="1">
    <citation type="submission" date="2024-04" db="EMBL/GenBank/DDBJ databases">
        <title>Tritrichomonas musculus Genome.</title>
        <authorList>
            <person name="Alves-Ferreira E."/>
            <person name="Grigg M."/>
            <person name="Lorenzi H."/>
            <person name="Galac M."/>
        </authorList>
    </citation>
    <scope>NUCLEOTIDE SEQUENCE [LARGE SCALE GENOMIC DNA]</scope>
    <source>
        <strain evidence="2 3">EAF2021</strain>
    </source>
</reference>
<protein>
    <submittedName>
        <fullName evidence="2">Uncharacterized protein</fullName>
    </submittedName>
</protein>
<comment type="caution">
    <text evidence="2">The sequence shown here is derived from an EMBL/GenBank/DDBJ whole genome shotgun (WGS) entry which is preliminary data.</text>
</comment>
<organism evidence="2 3">
    <name type="scientific">Tritrichomonas musculus</name>
    <dbReference type="NCBI Taxonomy" id="1915356"/>
    <lineage>
        <taxon>Eukaryota</taxon>
        <taxon>Metamonada</taxon>
        <taxon>Parabasalia</taxon>
        <taxon>Tritrichomonadida</taxon>
        <taxon>Tritrichomonadidae</taxon>
        <taxon>Tritrichomonas</taxon>
    </lineage>
</organism>
<proteinExistence type="predicted"/>
<feature type="compositionally biased region" description="Polar residues" evidence="1">
    <location>
        <begin position="131"/>
        <end position="141"/>
    </location>
</feature>
<gene>
    <name evidence="2" type="ORF">M9Y10_016165</name>
</gene>
<feature type="region of interest" description="Disordered" evidence="1">
    <location>
        <begin position="131"/>
        <end position="182"/>
    </location>
</feature>
<keyword evidence="3" id="KW-1185">Reference proteome</keyword>